<name>A0A485A216_RAOPL</name>
<dbReference type="EMBL" id="CAADJE010000001">
    <property type="protein sequence ID" value="VFS55397.1"/>
    <property type="molecule type" value="Genomic_DNA"/>
</dbReference>
<dbReference type="AlphaFoldDB" id="A0A485A216"/>
<proteinExistence type="predicted"/>
<reference evidence="2 3" key="1">
    <citation type="submission" date="2019-03" db="EMBL/GenBank/DDBJ databases">
        <authorList>
            <consortium name="Pathogen Informatics"/>
        </authorList>
    </citation>
    <scope>NUCLEOTIDE SEQUENCE [LARGE SCALE GENOMIC DNA]</scope>
    <source>
        <strain evidence="2 3">NCTC12998</strain>
    </source>
</reference>
<keyword evidence="1" id="KW-0812">Transmembrane</keyword>
<accession>A0A485A216</accession>
<keyword evidence="1" id="KW-1133">Transmembrane helix</keyword>
<feature type="transmembrane region" description="Helical" evidence="1">
    <location>
        <begin position="6"/>
        <end position="28"/>
    </location>
</feature>
<protein>
    <submittedName>
        <fullName evidence="2">O-acetylserine/cysteine export protein</fullName>
    </submittedName>
</protein>
<organism evidence="2 3">
    <name type="scientific">Raoultella planticola</name>
    <name type="common">Klebsiella planticola</name>
    <dbReference type="NCBI Taxonomy" id="575"/>
    <lineage>
        <taxon>Bacteria</taxon>
        <taxon>Pseudomonadati</taxon>
        <taxon>Pseudomonadota</taxon>
        <taxon>Gammaproteobacteria</taxon>
        <taxon>Enterobacterales</taxon>
        <taxon>Enterobacteriaceae</taxon>
        <taxon>Klebsiella/Raoultella group</taxon>
        <taxon>Raoultella</taxon>
    </lineage>
</organism>
<keyword evidence="1" id="KW-0472">Membrane</keyword>
<evidence type="ECO:0000313" key="3">
    <source>
        <dbReference type="Proteomes" id="UP000345637"/>
    </source>
</evidence>
<dbReference type="Proteomes" id="UP000345637">
    <property type="component" value="Unassembled WGS sequence"/>
</dbReference>
<evidence type="ECO:0000256" key="1">
    <source>
        <dbReference type="SAM" id="Phobius"/>
    </source>
</evidence>
<sequence>MAASLIHIDMLTVLSLLYLAFIATIVGLRHLGLVARAL</sequence>
<evidence type="ECO:0000313" key="2">
    <source>
        <dbReference type="EMBL" id="VFS55397.1"/>
    </source>
</evidence>
<gene>
    <name evidence="2" type="ORF">NCTC12998_00083</name>
</gene>